<evidence type="ECO:0000313" key="7">
    <source>
        <dbReference type="Proteomes" id="UP000268844"/>
    </source>
</evidence>
<keyword evidence="7" id="KW-1185">Reference proteome</keyword>
<dbReference type="InterPro" id="IPR009057">
    <property type="entry name" value="Homeodomain-like_sf"/>
</dbReference>
<dbReference type="OrthoDB" id="8582409at2"/>
<dbReference type="GO" id="GO:1901135">
    <property type="term" value="P:carbohydrate derivative metabolic process"/>
    <property type="evidence" value="ECO:0007669"/>
    <property type="project" value="InterPro"/>
</dbReference>
<dbReference type="InterPro" id="IPR001347">
    <property type="entry name" value="SIS_dom"/>
</dbReference>
<dbReference type="InterPro" id="IPR035472">
    <property type="entry name" value="RpiR-like_SIS"/>
</dbReference>
<name>A0A447IBJ0_9HYPH</name>
<evidence type="ECO:0000313" key="6">
    <source>
        <dbReference type="EMBL" id="VDS04866.1"/>
    </source>
</evidence>
<keyword evidence="1" id="KW-0805">Transcription regulation</keyword>
<dbReference type="Gene3D" id="3.40.50.10490">
    <property type="entry name" value="Glucose-6-phosphate isomerase like protein, domain 1"/>
    <property type="match status" value="1"/>
</dbReference>
<accession>A0A447IBJ0</accession>
<dbReference type="SUPFAM" id="SSF46689">
    <property type="entry name" value="Homeodomain-like"/>
    <property type="match status" value="1"/>
</dbReference>
<dbReference type="Pfam" id="PF01418">
    <property type="entry name" value="HTH_6"/>
    <property type="match status" value="1"/>
</dbReference>
<reference evidence="6 7" key="1">
    <citation type="submission" date="2018-12" db="EMBL/GenBank/DDBJ databases">
        <authorList>
            <person name="Criscuolo A."/>
        </authorList>
    </citation>
    <scope>NUCLEOTIDE SEQUENCE [LARGE SCALE GENOMIC DNA]</scope>
    <source>
        <strain evidence="6">ACIP1116281</strain>
    </source>
</reference>
<dbReference type="CDD" id="cd05013">
    <property type="entry name" value="SIS_RpiR"/>
    <property type="match status" value="1"/>
</dbReference>
<feature type="domain" description="SIS" evidence="5">
    <location>
        <begin position="127"/>
        <end position="267"/>
    </location>
</feature>
<dbReference type="Proteomes" id="UP000268844">
    <property type="component" value="Unassembled WGS sequence"/>
</dbReference>
<keyword evidence="3" id="KW-0804">Transcription</keyword>
<dbReference type="AlphaFoldDB" id="A0A447IBJ0"/>
<dbReference type="GO" id="GO:0003677">
    <property type="term" value="F:DNA binding"/>
    <property type="evidence" value="ECO:0007669"/>
    <property type="project" value="UniProtKB-KW"/>
</dbReference>
<dbReference type="Gene3D" id="1.10.10.10">
    <property type="entry name" value="Winged helix-like DNA-binding domain superfamily/Winged helix DNA-binding domain"/>
    <property type="match status" value="1"/>
</dbReference>
<dbReference type="Pfam" id="PF01380">
    <property type="entry name" value="SIS"/>
    <property type="match status" value="1"/>
</dbReference>
<gene>
    <name evidence="6" type="primary">ybbH_3</name>
    <name evidence="6" type="ORF">DEVEQU_02007</name>
</gene>
<dbReference type="EMBL" id="UZWD01000025">
    <property type="protein sequence ID" value="VDS04866.1"/>
    <property type="molecule type" value="Genomic_DNA"/>
</dbReference>
<sequence>MGIQSTIEASADKFTPAMQRVASVIRDNPGVVLDKTISDLATACKTSVATIVRFCRTLGLSGYAQLRMSLATELGREAAQYGPGLTLGAEIARSDTLQEMASKVATLEMLAIDETVSSLDFTALERVVAALDTAQRILLFGIGASQFVAQDLHHKLFRVGRNAFLMADPHEAWSAALLSPPGTIAIGFSHSGNTADTVRYLEIARQAGALTIAITGAADSPLAQAADERLISHARESRLRAGAMVSRIAQLAIVDCLFLGVAHLRYEQTVDALQKTRDVTHPK</sequence>
<dbReference type="GO" id="GO:0097367">
    <property type="term" value="F:carbohydrate derivative binding"/>
    <property type="evidence" value="ECO:0007669"/>
    <property type="project" value="InterPro"/>
</dbReference>
<dbReference type="GO" id="GO:0003700">
    <property type="term" value="F:DNA-binding transcription factor activity"/>
    <property type="evidence" value="ECO:0007669"/>
    <property type="project" value="InterPro"/>
</dbReference>
<organism evidence="6 7">
    <name type="scientific">Devosia equisanguinis</name>
    <dbReference type="NCBI Taxonomy" id="2490941"/>
    <lineage>
        <taxon>Bacteria</taxon>
        <taxon>Pseudomonadati</taxon>
        <taxon>Pseudomonadota</taxon>
        <taxon>Alphaproteobacteria</taxon>
        <taxon>Hyphomicrobiales</taxon>
        <taxon>Devosiaceae</taxon>
        <taxon>Devosia</taxon>
    </lineage>
</organism>
<keyword evidence="2" id="KW-0238">DNA-binding</keyword>
<dbReference type="InterPro" id="IPR000281">
    <property type="entry name" value="HTH_RpiR"/>
</dbReference>
<proteinExistence type="predicted"/>
<protein>
    <submittedName>
        <fullName evidence="6">Putative HTH-type transcriptional regulator YbbH</fullName>
    </submittedName>
</protein>
<evidence type="ECO:0000256" key="1">
    <source>
        <dbReference type="ARBA" id="ARBA00023015"/>
    </source>
</evidence>
<feature type="domain" description="HTH rpiR-type" evidence="4">
    <location>
        <begin position="1"/>
        <end position="77"/>
    </location>
</feature>
<dbReference type="SUPFAM" id="SSF53697">
    <property type="entry name" value="SIS domain"/>
    <property type="match status" value="1"/>
</dbReference>
<dbReference type="RefSeq" id="WP_126150412.1">
    <property type="nucleotide sequence ID" value="NZ_JBHTMH010000001.1"/>
</dbReference>
<evidence type="ECO:0000259" key="5">
    <source>
        <dbReference type="PROSITE" id="PS51464"/>
    </source>
</evidence>
<dbReference type="PROSITE" id="PS51071">
    <property type="entry name" value="HTH_RPIR"/>
    <property type="match status" value="1"/>
</dbReference>
<dbReference type="InterPro" id="IPR047640">
    <property type="entry name" value="RpiR-like"/>
</dbReference>
<dbReference type="InterPro" id="IPR046348">
    <property type="entry name" value="SIS_dom_sf"/>
</dbReference>
<dbReference type="InterPro" id="IPR036388">
    <property type="entry name" value="WH-like_DNA-bd_sf"/>
</dbReference>
<dbReference type="PROSITE" id="PS51464">
    <property type="entry name" value="SIS"/>
    <property type="match status" value="1"/>
</dbReference>
<dbReference type="PANTHER" id="PTHR30514">
    <property type="entry name" value="GLUCOKINASE"/>
    <property type="match status" value="1"/>
</dbReference>
<evidence type="ECO:0000256" key="2">
    <source>
        <dbReference type="ARBA" id="ARBA00023125"/>
    </source>
</evidence>
<evidence type="ECO:0000256" key="3">
    <source>
        <dbReference type="ARBA" id="ARBA00023163"/>
    </source>
</evidence>
<dbReference type="PANTHER" id="PTHR30514:SF1">
    <property type="entry name" value="HTH-TYPE TRANSCRIPTIONAL REGULATOR HEXR-RELATED"/>
    <property type="match status" value="1"/>
</dbReference>
<evidence type="ECO:0000259" key="4">
    <source>
        <dbReference type="PROSITE" id="PS51071"/>
    </source>
</evidence>